<dbReference type="RefSeq" id="WP_092794725.1">
    <property type="nucleotide sequence ID" value="NZ_FOPC01000022.1"/>
</dbReference>
<organism evidence="3 4">
    <name type="scientific">Algoriphagus hitonicola</name>
    <dbReference type="NCBI Taxonomy" id="435880"/>
    <lineage>
        <taxon>Bacteria</taxon>
        <taxon>Pseudomonadati</taxon>
        <taxon>Bacteroidota</taxon>
        <taxon>Cytophagia</taxon>
        <taxon>Cytophagales</taxon>
        <taxon>Cyclobacteriaceae</taxon>
        <taxon>Algoriphagus</taxon>
    </lineage>
</organism>
<keyword evidence="1 3" id="KW-0808">Transferase</keyword>
<dbReference type="GO" id="GO:0016757">
    <property type="term" value="F:glycosyltransferase activity"/>
    <property type="evidence" value="ECO:0007669"/>
    <property type="project" value="InterPro"/>
</dbReference>
<evidence type="ECO:0000256" key="1">
    <source>
        <dbReference type="ARBA" id="ARBA00022679"/>
    </source>
</evidence>
<dbReference type="AlphaFoldDB" id="A0A1I2XTJ3"/>
<protein>
    <submittedName>
        <fullName evidence="3">Glycosyl transferases group 1</fullName>
    </submittedName>
</protein>
<dbReference type="PANTHER" id="PTHR46401:SF2">
    <property type="entry name" value="GLYCOSYLTRANSFERASE WBBK-RELATED"/>
    <property type="match status" value="1"/>
</dbReference>
<gene>
    <name evidence="3" type="ORF">SAMN04487988_12217</name>
</gene>
<dbReference type="Gene3D" id="3.40.50.2000">
    <property type="entry name" value="Glycogen Phosphorylase B"/>
    <property type="match status" value="1"/>
</dbReference>
<evidence type="ECO:0000313" key="4">
    <source>
        <dbReference type="Proteomes" id="UP000199642"/>
    </source>
</evidence>
<dbReference type="OrthoDB" id="9801609at2"/>
<sequence length="358" mass="41861">MKVIITNNPNGYNEKRNIFSQYSANFVYKKDVFDLGLKISHRLTKKGYHPFWKGLYYNPKDQMTECVFFNTINLGKNSWRVYFETKLPRLGNVPKFFYDIAVKQLAKDNCKEIIAISQCAYELQLDYLKSTYPNYYDIIKEKMVVKLPPQPPLIENYNEKFLPKNKIVFTIVGTDFFRKGGREILKVFNELIPKYSQLQLNIISSMNYGDYATHTTKEDYNNAIKIIEKFPENIKHYIKLENSEVLDLFKNTHVGLLPTWADSFGYSVLEAQATGCPVITTDIRALPEINNNKIGWIIEVPKIKSMDADIISFEKRELFSCYVTEQLYQIVTEICKQPEILKDKSYKSLKTIKTRWLG</sequence>
<dbReference type="InterPro" id="IPR001296">
    <property type="entry name" value="Glyco_trans_1"/>
</dbReference>
<dbReference type="Pfam" id="PF00534">
    <property type="entry name" value="Glycos_transf_1"/>
    <property type="match status" value="1"/>
</dbReference>
<evidence type="ECO:0000259" key="2">
    <source>
        <dbReference type="Pfam" id="PF00534"/>
    </source>
</evidence>
<keyword evidence="4" id="KW-1185">Reference proteome</keyword>
<dbReference type="Proteomes" id="UP000199642">
    <property type="component" value="Unassembled WGS sequence"/>
</dbReference>
<reference evidence="4" key="1">
    <citation type="submission" date="2016-10" db="EMBL/GenBank/DDBJ databases">
        <authorList>
            <person name="Varghese N."/>
            <person name="Submissions S."/>
        </authorList>
    </citation>
    <scope>NUCLEOTIDE SEQUENCE [LARGE SCALE GENOMIC DNA]</scope>
    <source>
        <strain evidence="4">DSM 19315</strain>
    </source>
</reference>
<name>A0A1I2XTJ3_9BACT</name>
<dbReference type="SUPFAM" id="SSF53756">
    <property type="entry name" value="UDP-Glycosyltransferase/glycogen phosphorylase"/>
    <property type="match status" value="1"/>
</dbReference>
<dbReference type="EMBL" id="FOPC01000022">
    <property type="protein sequence ID" value="SFH16036.1"/>
    <property type="molecule type" value="Genomic_DNA"/>
</dbReference>
<evidence type="ECO:0000313" key="3">
    <source>
        <dbReference type="EMBL" id="SFH16036.1"/>
    </source>
</evidence>
<dbReference type="PANTHER" id="PTHR46401">
    <property type="entry name" value="GLYCOSYLTRANSFERASE WBBK-RELATED"/>
    <property type="match status" value="1"/>
</dbReference>
<proteinExistence type="predicted"/>
<feature type="domain" description="Glycosyl transferase family 1" evidence="2">
    <location>
        <begin position="159"/>
        <end position="317"/>
    </location>
</feature>
<dbReference type="CDD" id="cd03801">
    <property type="entry name" value="GT4_PimA-like"/>
    <property type="match status" value="1"/>
</dbReference>
<dbReference type="STRING" id="435880.SAMN04487988_12217"/>
<accession>A0A1I2XTJ3</accession>
<dbReference type="GO" id="GO:0009103">
    <property type="term" value="P:lipopolysaccharide biosynthetic process"/>
    <property type="evidence" value="ECO:0007669"/>
    <property type="project" value="TreeGrafter"/>
</dbReference>